<evidence type="ECO:0000313" key="3">
    <source>
        <dbReference type="EMBL" id="GAA0454308.1"/>
    </source>
</evidence>
<feature type="domain" description="WxL" evidence="2">
    <location>
        <begin position="90"/>
        <end position="205"/>
    </location>
</feature>
<proteinExistence type="predicted"/>
<gene>
    <name evidence="3" type="ORF">GCM10008935_06440</name>
</gene>
<comment type="caution">
    <text evidence="3">The sequence shown here is derived from an EMBL/GenBank/DDBJ whole genome shotgun (WGS) entry which is preliminary data.</text>
</comment>
<organism evidence="3 4">
    <name type="scientific">Alkalibacillus silvisoli</name>
    <dbReference type="NCBI Taxonomy" id="392823"/>
    <lineage>
        <taxon>Bacteria</taxon>
        <taxon>Bacillati</taxon>
        <taxon>Bacillota</taxon>
        <taxon>Bacilli</taxon>
        <taxon>Bacillales</taxon>
        <taxon>Bacillaceae</taxon>
        <taxon>Alkalibacillus</taxon>
    </lineage>
</organism>
<accession>A0ABP3JI27</accession>
<evidence type="ECO:0000256" key="1">
    <source>
        <dbReference type="SAM" id="MobiDB-lite"/>
    </source>
</evidence>
<dbReference type="InterPro" id="IPR027994">
    <property type="entry name" value="WxL_dom"/>
</dbReference>
<dbReference type="EMBL" id="BAAACZ010000005">
    <property type="protein sequence ID" value="GAA0454308.1"/>
    <property type="molecule type" value="Genomic_DNA"/>
</dbReference>
<sequence>MKLNRLKNISPMISTRKGGDCMKSMIKKAVVMVVAASVIMSGSVASLASTSTEIEGGSLTLLDTPQAGDFGTVTLDGGIQDVSTTFGGFAVVDSRGTGDGWHVKVKASQFETEGGAQKLPENSMSISEPTVSAHDGASNETTITTQSGKIDHASGLKILSANENGGMGTYDISFDADALHLNLQPKDVKVGTYTSTIEVSLTSGP</sequence>
<dbReference type="Pfam" id="PF13731">
    <property type="entry name" value="WxL"/>
    <property type="match status" value="1"/>
</dbReference>
<dbReference type="Proteomes" id="UP001500740">
    <property type="component" value="Unassembled WGS sequence"/>
</dbReference>
<protein>
    <recommendedName>
        <fullName evidence="2">WxL domain-containing protein</fullName>
    </recommendedName>
</protein>
<feature type="region of interest" description="Disordered" evidence="1">
    <location>
        <begin position="127"/>
        <end position="147"/>
    </location>
</feature>
<feature type="compositionally biased region" description="Polar residues" evidence="1">
    <location>
        <begin position="138"/>
        <end position="147"/>
    </location>
</feature>
<evidence type="ECO:0000259" key="2">
    <source>
        <dbReference type="Pfam" id="PF13731"/>
    </source>
</evidence>
<evidence type="ECO:0000313" key="4">
    <source>
        <dbReference type="Proteomes" id="UP001500740"/>
    </source>
</evidence>
<keyword evidence="4" id="KW-1185">Reference proteome</keyword>
<reference evidence="4" key="1">
    <citation type="journal article" date="2019" name="Int. J. Syst. Evol. Microbiol.">
        <title>The Global Catalogue of Microorganisms (GCM) 10K type strain sequencing project: providing services to taxonomists for standard genome sequencing and annotation.</title>
        <authorList>
            <consortium name="The Broad Institute Genomics Platform"/>
            <consortium name="The Broad Institute Genome Sequencing Center for Infectious Disease"/>
            <person name="Wu L."/>
            <person name="Ma J."/>
        </authorList>
    </citation>
    <scope>NUCLEOTIDE SEQUENCE [LARGE SCALE GENOMIC DNA]</scope>
    <source>
        <strain evidence="4">JCM 14193</strain>
    </source>
</reference>
<name>A0ABP3JI27_9BACI</name>